<evidence type="ECO:0000313" key="3">
    <source>
        <dbReference type="Proteomes" id="UP001287059"/>
    </source>
</evidence>
<protein>
    <submittedName>
        <fullName evidence="2">DUF3394 domain-containing protein</fullName>
    </submittedName>
</protein>
<dbReference type="Proteomes" id="UP001287059">
    <property type="component" value="Unassembled WGS sequence"/>
</dbReference>
<proteinExistence type="predicted"/>
<dbReference type="EMBL" id="JAVIIW010000034">
    <property type="protein sequence ID" value="MDX8481637.1"/>
    <property type="molecule type" value="Genomic_DNA"/>
</dbReference>
<evidence type="ECO:0000313" key="2">
    <source>
        <dbReference type="EMBL" id="MDX8481637.1"/>
    </source>
</evidence>
<name>A0ABU4Y3Y4_9HYPH</name>
<accession>A0ABU4Y3Y4</accession>
<keyword evidence="1" id="KW-0812">Transmembrane</keyword>
<reference evidence="2 3" key="1">
    <citation type="submission" date="2023-08" db="EMBL/GenBank/DDBJ databases">
        <title>Implementing the SeqCode for naming new Mesorhizobium species isolated from Vachellia karroo root nodules.</title>
        <authorList>
            <person name="Van Lill M."/>
        </authorList>
    </citation>
    <scope>NUCLEOTIDE SEQUENCE [LARGE SCALE GENOMIC DNA]</scope>
    <source>
        <strain evidence="2 3">VK24D</strain>
    </source>
</reference>
<organism evidence="2 3">
    <name type="scientific">Mesorhizobium album</name>
    <dbReference type="NCBI Taxonomy" id="3072314"/>
    <lineage>
        <taxon>Bacteria</taxon>
        <taxon>Pseudomonadati</taxon>
        <taxon>Pseudomonadota</taxon>
        <taxon>Alphaproteobacteria</taxon>
        <taxon>Hyphomicrobiales</taxon>
        <taxon>Phyllobacteriaceae</taxon>
        <taxon>Mesorhizobium</taxon>
    </lineage>
</organism>
<gene>
    <name evidence="2" type="ORF">RFN28_24710</name>
</gene>
<evidence type="ECO:0000256" key="1">
    <source>
        <dbReference type="SAM" id="Phobius"/>
    </source>
</evidence>
<comment type="caution">
    <text evidence="2">The sequence shown here is derived from an EMBL/GenBank/DDBJ whole genome shotgun (WGS) entry which is preliminary data.</text>
</comment>
<dbReference type="Pfam" id="PF11874">
    <property type="entry name" value="DUF3394"/>
    <property type="match status" value="1"/>
</dbReference>
<dbReference type="InterPro" id="IPR021814">
    <property type="entry name" value="DUF3394"/>
</dbReference>
<keyword evidence="3" id="KW-1185">Reference proteome</keyword>
<keyword evidence="1" id="KW-1133">Transmembrane helix</keyword>
<sequence>MSARGDSMTVGIVRLGSQAAKFGLQPGDEITGTMVPNSRPSRYWFLPPALLLFGLVFWLQRRRKGTGLPAGAAP</sequence>
<dbReference type="RefSeq" id="WP_320289790.1">
    <property type="nucleotide sequence ID" value="NZ_JAVIIW010000034.1"/>
</dbReference>
<feature type="transmembrane region" description="Helical" evidence="1">
    <location>
        <begin position="43"/>
        <end position="59"/>
    </location>
</feature>
<keyword evidence="1" id="KW-0472">Membrane</keyword>